<keyword evidence="1" id="KW-0547">Nucleotide-binding</keyword>
<keyword evidence="1" id="KW-0378">Hydrolase</keyword>
<gene>
    <name evidence="1" type="ORF">GLE_5388</name>
</gene>
<dbReference type="STRING" id="69.GLE_5388"/>
<evidence type="ECO:0000313" key="2">
    <source>
        <dbReference type="Proteomes" id="UP000061569"/>
    </source>
</evidence>
<dbReference type="EMBL" id="CP013140">
    <property type="protein sequence ID" value="ALN60729.1"/>
    <property type="molecule type" value="Genomic_DNA"/>
</dbReference>
<protein>
    <submittedName>
        <fullName evidence="1">ATP-dependent helicase</fullName>
    </submittedName>
</protein>
<reference evidence="1 2" key="1">
    <citation type="submission" date="2015-11" db="EMBL/GenBank/DDBJ databases">
        <title>Genome sequences of Lysobacter enzymogenes strain C3 and Lysobacter antibioticus ATCC 29479.</title>
        <authorList>
            <person name="Kobayashi D.Y."/>
        </authorList>
    </citation>
    <scope>NUCLEOTIDE SEQUENCE [LARGE SCALE GENOMIC DNA]</scope>
    <source>
        <strain evidence="1 2">C3</strain>
    </source>
</reference>
<keyword evidence="1" id="KW-0347">Helicase</keyword>
<evidence type="ECO:0000313" key="1">
    <source>
        <dbReference type="EMBL" id="ALN60729.1"/>
    </source>
</evidence>
<dbReference type="KEGG" id="lez:GLE_5388"/>
<proteinExistence type="predicted"/>
<dbReference type="GO" id="GO:0004386">
    <property type="term" value="F:helicase activity"/>
    <property type="evidence" value="ECO:0007669"/>
    <property type="project" value="UniProtKB-KW"/>
</dbReference>
<organism evidence="1 2">
    <name type="scientific">Lysobacter enzymogenes</name>
    <dbReference type="NCBI Taxonomy" id="69"/>
    <lineage>
        <taxon>Bacteria</taxon>
        <taxon>Pseudomonadati</taxon>
        <taxon>Pseudomonadota</taxon>
        <taxon>Gammaproteobacteria</taxon>
        <taxon>Lysobacterales</taxon>
        <taxon>Lysobacteraceae</taxon>
        <taxon>Lysobacter</taxon>
    </lineage>
</organism>
<dbReference type="PATRIC" id="fig|69.6.peg.5303"/>
<dbReference type="OrthoDB" id="287317at2"/>
<dbReference type="AlphaFoldDB" id="A0A0S2DQM5"/>
<keyword evidence="1" id="KW-0067">ATP-binding</keyword>
<accession>A0A0S2DQM5</accession>
<sequence length="102" mass="11812">MSAQDSAYAPQWRDYRARRFWFFAVWLGGFLGLEVVTFGVLPLMPKAMADAIWVAVGVAWLLGWGAMAIRWQRFPCPRCDRPFLLLRPFSRECGYCGLARYE</sequence>
<dbReference type="Proteomes" id="UP000061569">
    <property type="component" value="Chromosome"/>
</dbReference>
<name>A0A0S2DQM5_LYSEN</name>